<evidence type="ECO:0000313" key="3">
    <source>
        <dbReference type="EMBL" id="MDT9599623.1"/>
    </source>
</evidence>
<evidence type="ECO:0000313" key="4">
    <source>
        <dbReference type="Proteomes" id="UP001259572"/>
    </source>
</evidence>
<dbReference type="Proteomes" id="UP001259572">
    <property type="component" value="Unassembled WGS sequence"/>
</dbReference>
<gene>
    <name evidence="3" type="ORF">RQX22_11745</name>
</gene>
<comment type="caution">
    <text evidence="3">The sequence shown here is derived from an EMBL/GenBank/DDBJ whole genome shotgun (WGS) entry which is preliminary data.</text>
</comment>
<accession>A0ABU3Q9F0</accession>
<evidence type="ECO:0000256" key="1">
    <source>
        <dbReference type="SAM" id="MobiDB-lite"/>
    </source>
</evidence>
<evidence type="ECO:0000259" key="2">
    <source>
        <dbReference type="Pfam" id="PF13453"/>
    </source>
</evidence>
<dbReference type="Pfam" id="PF13453">
    <property type="entry name" value="Zn_ribbon_TFIIB"/>
    <property type="match status" value="1"/>
</dbReference>
<keyword evidence="4" id="KW-1185">Reference proteome</keyword>
<dbReference type="RefSeq" id="WP_315726712.1">
    <property type="nucleotide sequence ID" value="NZ_JAVUPU010000005.1"/>
</dbReference>
<feature type="domain" description="Transcription factor zinc-finger" evidence="2">
    <location>
        <begin position="9"/>
        <end position="48"/>
    </location>
</feature>
<feature type="region of interest" description="Disordered" evidence="1">
    <location>
        <begin position="48"/>
        <end position="85"/>
    </location>
</feature>
<dbReference type="InterPro" id="IPR027392">
    <property type="entry name" value="TF_Znf"/>
</dbReference>
<name>A0ABU3Q9F0_9SPHN</name>
<organism evidence="3 4">
    <name type="scientific">Sphingosinicella rhizophila</name>
    <dbReference type="NCBI Taxonomy" id="3050082"/>
    <lineage>
        <taxon>Bacteria</taxon>
        <taxon>Pseudomonadati</taxon>
        <taxon>Pseudomonadota</taxon>
        <taxon>Alphaproteobacteria</taxon>
        <taxon>Sphingomonadales</taxon>
        <taxon>Sphingosinicellaceae</taxon>
        <taxon>Sphingosinicella</taxon>
    </lineage>
</organism>
<protein>
    <submittedName>
        <fullName evidence="3">Zf-TFIIB domain-containing protein</fullName>
    </submittedName>
</protein>
<sequence>MAESAAMLCPVCRVPLTMSERQNIEIDFCPQCRGVWLDRGELDKIIERSAPATPAAPSRAAEPQPYPQAQPSFGGGYGHDHGRPYKKKRKSFLEELFD</sequence>
<reference evidence="3 4" key="1">
    <citation type="submission" date="2023-05" db="EMBL/GenBank/DDBJ databases">
        <authorList>
            <person name="Guo Y."/>
        </authorList>
    </citation>
    <scope>NUCLEOTIDE SEQUENCE [LARGE SCALE GENOMIC DNA]</scope>
    <source>
        <strain evidence="3 4">GR2756</strain>
    </source>
</reference>
<dbReference type="EMBL" id="JAVUPU010000005">
    <property type="protein sequence ID" value="MDT9599623.1"/>
    <property type="molecule type" value="Genomic_DNA"/>
</dbReference>
<proteinExistence type="predicted"/>
<feature type="compositionally biased region" description="Low complexity" evidence="1">
    <location>
        <begin position="48"/>
        <end position="71"/>
    </location>
</feature>